<accession>A0AAD6BWY1</accession>
<dbReference type="PANTHER" id="PTHR47129:SF1">
    <property type="entry name" value="NMRA-LIKE DOMAIN-CONTAINING PROTEIN"/>
    <property type="match status" value="1"/>
</dbReference>
<evidence type="ECO:0000313" key="2">
    <source>
        <dbReference type="EMBL" id="KAJ5433465.1"/>
    </source>
</evidence>
<dbReference type="Gene3D" id="3.40.50.720">
    <property type="entry name" value="NAD(P)-binding Rossmann-like Domain"/>
    <property type="match status" value="1"/>
</dbReference>
<keyword evidence="3" id="KW-1185">Reference proteome</keyword>
<dbReference type="RefSeq" id="XP_056760756.1">
    <property type="nucleotide sequence ID" value="XM_056916002.1"/>
</dbReference>
<dbReference type="GeneID" id="81606245"/>
<evidence type="ECO:0000259" key="1">
    <source>
        <dbReference type="Pfam" id="PF05368"/>
    </source>
</evidence>
<feature type="domain" description="NmrA-like" evidence="1">
    <location>
        <begin position="4"/>
        <end position="257"/>
    </location>
</feature>
<dbReference type="Proteomes" id="UP001213681">
    <property type="component" value="Unassembled WGS sequence"/>
</dbReference>
<protein>
    <recommendedName>
        <fullName evidence="1">NmrA-like domain-containing protein</fullName>
    </recommendedName>
</protein>
<evidence type="ECO:0000313" key="3">
    <source>
        <dbReference type="Proteomes" id="UP001213681"/>
    </source>
</evidence>
<dbReference type="InterPro" id="IPR052718">
    <property type="entry name" value="NmrA-type_oxidoreductase"/>
</dbReference>
<dbReference type="InterPro" id="IPR008030">
    <property type="entry name" value="NmrA-like"/>
</dbReference>
<dbReference type="InterPro" id="IPR036291">
    <property type="entry name" value="NAD(P)-bd_dom_sf"/>
</dbReference>
<dbReference type="Gene3D" id="3.90.25.10">
    <property type="entry name" value="UDP-galactose 4-epimerase, domain 1"/>
    <property type="match status" value="1"/>
</dbReference>
<dbReference type="PANTHER" id="PTHR47129">
    <property type="entry name" value="QUINONE OXIDOREDUCTASE 2"/>
    <property type="match status" value="1"/>
</dbReference>
<sequence>MAPRIGVFPASGGLGTSVVNHLTKLASASQLVLIARSPDKWSTLGQAGATLRTADYDQPATLDHAFDGVDILMLISYASFEIKHRVEAHRTAIEAAIKSGVKHIFYSSLGFAGHLTDRSVAHVMGAHLETEQYLAGLTDNITYTSIREGLYSESFPIYTAWLDPANPPSEITIPHPGTGPGVSWVKRDELGEATAKLIMSFIDHSENFKYLNQKVLLTGRREISLAETVDILGRAIGKPLRIRKISIDEYVKLPQIGDKHTYHGVDLSSEWTTAWEAIKQGETAVVSPAMKEILGREPESYETTIQALIG</sequence>
<dbReference type="SUPFAM" id="SSF51735">
    <property type="entry name" value="NAD(P)-binding Rossmann-fold domains"/>
    <property type="match status" value="1"/>
</dbReference>
<dbReference type="AlphaFoldDB" id="A0AAD6BWY1"/>
<reference evidence="2" key="1">
    <citation type="submission" date="2022-12" db="EMBL/GenBank/DDBJ databases">
        <authorList>
            <person name="Petersen C."/>
        </authorList>
    </citation>
    <scope>NUCLEOTIDE SEQUENCE</scope>
    <source>
        <strain evidence="2">IBT 16125</strain>
    </source>
</reference>
<name>A0AAD6BWY1_9EURO</name>
<organism evidence="2 3">
    <name type="scientific">Penicillium daleae</name>
    <dbReference type="NCBI Taxonomy" id="63821"/>
    <lineage>
        <taxon>Eukaryota</taxon>
        <taxon>Fungi</taxon>
        <taxon>Dikarya</taxon>
        <taxon>Ascomycota</taxon>
        <taxon>Pezizomycotina</taxon>
        <taxon>Eurotiomycetes</taxon>
        <taxon>Eurotiomycetidae</taxon>
        <taxon>Eurotiales</taxon>
        <taxon>Aspergillaceae</taxon>
        <taxon>Penicillium</taxon>
    </lineage>
</organism>
<reference evidence="2" key="2">
    <citation type="journal article" date="2023" name="IMA Fungus">
        <title>Comparative genomic study of the Penicillium genus elucidates a diverse pangenome and 15 lateral gene transfer events.</title>
        <authorList>
            <person name="Petersen C."/>
            <person name="Sorensen T."/>
            <person name="Nielsen M.R."/>
            <person name="Sondergaard T.E."/>
            <person name="Sorensen J.L."/>
            <person name="Fitzpatrick D.A."/>
            <person name="Frisvad J.C."/>
            <person name="Nielsen K.L."/>
        </authorList>
    </citation>
    <scope>NUCLEOTIDE SEQUENCE</scope>
    <source>
        <strain evidence="2">IBT 16125</strain>
    </source>
</reference>
<dbReference type="Pfam" id="PF05368">
    <property type="entry name" value="NmrA"/>
    <property type="match status" value="1"/>
</dbReference>
<comment type="caution">
    <text evidence="2">The sequence shown here is derived from an EMBL/GenBank/DDBJ whole genome shotgun (WGS) entry which is preliminary data.</text>
</comment>
<gene>
    <name evidence="2" type="ORF">N7458_012621</name>
</gene>
<dbReference type="EMBL" id="JAPVEA010000009">
    <property type="protein sequence ID" value="KAJ5433465.1"/>
    <property type="molecule type" value="Genomic_DNA"/>
</dbReference>
<proteinExistence type="predicted"/>